<feature type="domain" description="CheW-like" evidence="1">
    <location>
        <begin position="345"/>
        <end position="483"/>
    </location>
</feature>
<evidence type="ECO:0000313" key="3">
    <source>
        <dbReference type="Proteomes" id="UP000199645"/>
    </source>
</evidence>
<dbReference type="PROSITE" id="PS50851">
    <property type="entry name" value="CHEW"/>
    <property type="match status" value="3"/>
</dbReference>
<dbReference type="STRING" id="35752.SAMN05421541_10167"/>
<dbReference type="GO" id="GO:0005829">
    <property type="term" value="C:cytosol"/>
    <property type="evidence" value="ECO:0007669"/>
    <property type="project" value="TreeGrafter"/>
</dbReference>
<dbReference type="SUPFAM" id="SSF50341">
    <property type="entry name" value="CheW-like"/>
    <property type="match status" value="3"/>
</dbReference>
<dbReference type="Gene3D" id="2.30.30.40">
    <property type="entry name" value="SH3 Domains"/>
    <property type="match status" value="2"/>
</dbReference>
<feature type="domain" description="CheW-like" evidence="1">
    <location>
        <begin position="7"/>
        <end position="147"/>
    </location>
</feature>
<proteinExistence type="predicted"/>
<dbReference type="GO" id="GO:0007165">
    <property type="term" value="P:signal transduction"/>
    <property type="evidence" value="ECO:0007669"/>
    <property type="project" value="InterPro"/>
</dbReference>
<dbReference type="Gene3D" id="2.40.50.180">
    <property type="entry name" value="CheA-289, Domain 4"/>
    <property type="match status" value="3"/>
</dbReference>
<dbReference type="GO" id="GO:0006935">
    <property type="term" value="P:chemotaxis"/>
    <property type="evidence" value="ECO:0007669"/>
    <property type="project" value="InterPro"/>
</dbReference>
<dbReference type="InterPro" id="IPR039315">
    <property type="entry name" value="CheW"/>
</dbReference>
<evidence type="ECO:0000313" key="2">
    <source>
        <dbReference type="EMBL" id="SFE30260.1"/>
    </source>
</evidence>
<sequence>MSTAAVSTLYGVFRTGELRMALPLEELREVIVRPSEFSALPSAGPGLLGAVNLRHTVIPVIDPCLLAGRPSAVETGEVIIVVSSEGRLFGLLADAIEGSTHVAAESLLAVRMGGGGPALFSHTFERADDQAVIALLDAATIVDMPGIPAIADPAQRSAASETVRGQRQGPRRTLLMFECDGTGLSIDVTHVHSVVPDLRLHSSPLDGPICRGVAHLDGHAVPAIDPLALLGLPGQTASGARRGVVVSLPRGLIVLTATDVTEISTVPAEDILAVPAVTSPDRALLAGLLTTDGRQHLVLDGRALRETGDLAAFGTLNIRLDPHAADNGPPPPGAADRDEHRVVTSVRKFLTYHAGMDAATPLEQIDEILPFPAVRLSLDGGSVIGMFTHRRKTIPLVNLPALLGREHTPAPDADRVLLVTLTGDTTVGLVVPDLRAIEQSVWEEPETAVGGGRDRRLVSIGTPEDNRLLPYVDLVALAAEHFAGEKAGAGGSRL</sequence>
<dbReference type="RefSeq" id="WP_093608735.1">
    <property type="nucleotide sequence ID" value="NZ_BOMT01000014.1"/>
</dbReference>
<dbReference type="OrthoDB" id="3276128at2"/>
<dbReference type="SMART" id="SM00260">
    <property type="entry name" value="CheW"/>
    <property type="match status" value="3"/>
</dbReference>
<organism evidence="2 3">
    <name type="scientific">Actinoplanes philippinensis</name>
    <dbReference type="NCBI Taxonomy" id="35752"/>
    <lineage>
        <taxon>Bacteria</taxon>
        <taxon>Bacillati</taxon>
        <taxon>Actinomycetota</taxon>
        <taxon>Actinomycetes</taxon>
        <taxon>Micromonosporales</taxon>
        <taxon>Micromonosporaceae</taxon>
        <taxon>Actinoplanes</taxon>
    </lineage>
</organism>
<dbReference type="Pfam" id="PF01584">
    <property type="entry name" value="CheW"/>
    <property type="match status" value="3"/>
</dbReference>
<protein>
    <submittedName>
        <fullName evidence="2">Purine-binding chemotaxis protein CheW</fullName>
    </submittedName>
</protein>
<dbReference type="AlphaFoldDB" id="A0A1I1ZIV2"/>
<dbReference type="Proteomes" id="UP000199645">
    <property type="component" value="Unassembled WGS sequence"/>
</dbReference>
<dbReference type="InterPro" id="IPR002545">
    <property type="entry name" value="CheW-lke_dom"/>
</dbReference>
<dbReference type="InterPro" id="IPR036061">
    <property type="entry name" value="CheW-like_dom_sf"/>
</dbReference>
<feature type="domain" description="CheW-like" evidence="1">
    <location>
        <begin position="171"/>
        <end position="310"/>
    </location>
</feature>
<gene>
    <name evidence="2" type="ORF">SAMN05421541_10167</name>
</gene>
<dbReference type="EMBL" id="FONV01000001">
    <property type="protein sequence ID" value="SFE30260.1"/>
    <property type="molecule type" value="Genomic_DNA"/>
</dbReference>
<dbReference type="PANTHER" id="PTHR22617:SF23">
    <property type="entry name" value="CHEMOTAXIS PROTEIN CHEW"/>
    <property type="match status" value="1"/>
</dbReference>
<name>A0A1I1ZIV2_9ACTN</name>
<keyword evidence="3" id="KW-1185">Reference proteome</keyword>
<dbReference type="PANTHER" id="PTHR22617">
    <property type="entry name" value="CHEMOTAXIS SENSOR HISTIDINE KINASE-RELATED"/>
    <property type="match status" value="1"/>
</dbReference>
<evidence type="ECO:0000259" key="1">
    <source>
        <dbReference type="PROSITE" id="PS50851"/>
    </source>
</evidence>
<accession>A0A1I1ZIV2</accession>
<reference evidence="2 3" key="1">
    <citation type="submission" date="2016-10" db="EMBL/GenBank/DDBJ databases">
        <authorList>
            <person name="de Groot N.N."/>
        </authorList>
    </citation>
    <scope>NUCLEOTIDE SEQUENCE [LARGE SCALE GENOMIC DNA]</scope>
    <source>
        <strain evidence="2 3">DSM 43019</strain>
    </source>
</reference>